<name>A0A0E0LP24_ORYPU</name>
<dbReference type="HOGENOM" id="CLU_008956_6_2_1"/>
<evidence type="ECO:0000259" key="1">
    <source>
        <dbReference type="Pfam" id="PF07762"/>
    </source>
</evidence>
<dbReference type="eggNOG" id="ENOG502R3GK">
    <property type="taxonomic scope" value="Eukaryota"/>
</dbReference>
<dbReference type="Gramene" id="OPUNC07G22850.1">
    <property type="protein sequence ID" value="OPUNC07G22850.1"/>
    <property type="gene ID" value="OPUNC07G22850"/>
</dbReference>
<dbReference type="EnsemblPlants" id="OPUNC07G22850.1">
    <property type="protein sequence ID" value="OPUNC07G22850.1"/>
    <property type="gene ID" value="OPUNC07G22850"/>
</dbReference>
<proteinExistence type="predicted"/>
<organism evidence="2">
    <name type="scientific">Oryza punctata</name>
    <name type="common">Red rice</name>
    <dbReference type="NCBI Taxonomy" id="4537"/>
    <lineage>
        <taxon>Eukaryota</taxon>
        <taxon>Viridiplantae</taxon>
        <taxon>Streptophyta</taxon>
        <taxon>Embryophyta</taxon>
        <taxon>Tracheophyta</taxon>
        <taxon>Spermatophyta</taxon>
        <taxon>Magnoliopsida</taxon>
        <taxon>Liliopsida</taxon>
        <taxon>Poales</taxon>
        <taxon>Poaceae</taxon>
        <taxon>BOP clade</taxon>
        <taxon>Oryzoideae</taxon>
        <taxon>Oryzeae</taxon>
        <taxon>Oryzinae</taxon>
        <taxon>Oryza</taxon>
    </lineage>
</organism>
<feature type="domain" description="DUF1618" evidence="1">
    <location>
        <begin position="204"/>
        <end position="377"/>
    </location>
</feature>
<dbReference type="PANTHER" id="PTHR33074:SF72">
    <property type="entry name" value="DUF1618 DOMAIN-CONTAINING PROTEIN"/>
    <property type="match status" value="1"/>
</dbReference>
<evidence type="ECO:0000313" key="2">
    <source>
        <dbReference type="EnsemblPlants" id="OPUNC07G22850.1"/>
    </source>
</evidence>
<dbReference type="OMA" id="QEAWIVS"/>
<dbReference type="PANTHER" id="PTHR33074">
    <property type="entry name" value="EXPRESSED PROTEIN-RELATED"/>
    <property type="match status" value="1"/>
</dbReference>
<accession>A0A0E0LP24</accession>
<protein>
    <recommendedName>
        <fullName evidence="1">DUF1618 domain-containing protein</fullName>
    </recommendedName>
</protein>
<reference evidence="2" key="2">
    <citation type="submission" date="2018-05" db="EMBL/GenBank/DDBJ databases">
        <title>OpunRS2 (Oryza punctata Reference Sequence Version 2).</title>
        <authorList>
            <person name="Zhang J."/>
            <person name="Kudrna D."/>
            <person name="Lee S."/>
            <person name="Talag J."/>
            <person name="Welchert J."/>
            <person name="Wing R.A."/>
        </authorList>
    </citation>
    <scope>NUCLEOTIDE SEQUENCE [LARGE SCALE GENOMIC DNA]</scope>
</reference>
<dbReference type="Proteomes" id="UP000026962">
    <property type="component" value="Chromosome 7"/>
</dbReference>
<dbReference type="AlphaFoldDB" id="A0A0E0LP24"/>
<reference evidence="2" key="1">
    <citation type="submission" date="2015-04" db="UniProtKB">
        <authorList>
            <consortium name="EnsemblPlants"/>
        </authorList>
    </citation>
    <scope>IDENTIFICATION</scope>
</reference>
<sequence length="432" mass="48863">MERRPDHVLLNTIAVAGRHSNDSTTASGRTRNGKTIEVSFSLEHPPHPSILLVHSSDMNLTVPPSIVYTVDDLLLLSVNMGSGPYSLSPNDCDFFVYRVHPTRPSLHLLRRPHPYFNDVDVGLLPRLDGQYTIAALIPTTTWNQYELHLFDSDSEIQGWSRRTLTVEAPQREFPVKIPVDSARIHRHLTSNVITIGGKGGTMGWVDLWRGILLCDVLDPKPFLRGLPLPLPLKELSYNDGNGFPFGPGGQRRGISFIRDVDKGKCYLKLVHLEMSDVRLPHLDDETRAFCFRVHNWALTTWSNTRMTDSYEDWHQEYMIQASDMRIDDPAISQMLETSGLLMHTQPQDDGAAGEQLALHNLPVSQPSLCINGEDVVYLLARKKYMHQEAWIVSVDIKNGIVQAMDKFGDQRQLDSTIIYRLSTISKYMNPSN</sequence>
<evidence type="ECO:0000313" key="3">
    <source>
        <dbReference type="Proteomes" id="UP000026962"/>
    </source>
</evidence>
<dbReference type="Pfam" id="PF07762">
    <property type="entry name" value="DUF1618"/>
    <property type="match status" value="1"/>
</dbReference>
<dbReference type="InterPro" id="IPR011676">
    <property type="entry name" value="DUF1618"/>
</dbReference>
<keyword evidence="3" id="KW-1185">Reference proteome</keyword>